<evidence type="ECO:0000313" key="2">
    <source>
        <dbReference type="EMBL" id="GGT16430.1"/>
    </source>
</evidence>
<dbReference type="EMBL" id="BMQQ01000001">
    <property type="protein sequence ID" value="GGT16430.1"/>
    <property type="molecule type" value="Genomic_DNA"/>
</dbReference>
<evidence type="ECO:0000313" key="3">
    <source>
        <dbReference type="Proteomes" id="UP000619486"/>
    </source>
</evidence>
<comment type="caution">
    <text evidence="2">The sequence shown here is derived from an EMBL/GenBank/DDBJ whole genome shotgun (WGS) entry which is preliminary data.</text>
</comment>
<gene>
    <name evidence="2" type="ORF">GCM10014713_06660</name>
</gene>
<dbReference type="AlphaFoldDB" id="A0A918LM32"/>
<proteinExistence type="predicted"/>
<organism evidence="2 3">
    <name type="scientific">Streptomyces purpureus</name>
    <dbReference type="NCBI Taxonomy" id="1951"/>
    <lineage>
        <taxon>Bacteria</taxon>
        <taxon>Bacillati</taxon>
        <taxon>Actinomycetota</taxon>
        <taxon>Actinomycetes</taxon>
        <taxon>Kitasatosporales</taxon>
        <taxon>Streptomycetaceae</taxon>
        <taxon>Streptomyces</taxon>
    </lineage>
</organism>
<feature type="region of interest" description="Disordered" evidence="1">
    <location>
        <begin position="14"/>
        <end position="92"/>
    </location>
</feature>
<dbReference type="RefSeq" id="WP_019891368.1">
    <property type="nucleotide sequence ID" value="NZ_BMQQ01000001.1"/>
</dbReference>
<name>A0A918LM32_9ACTN</name>
<keyword evidence="3" id="KW-1185">Reference proteome</keyword>
<reference evidence="2" key="1">
    <citation type="journal article" date="2014" name="Int. J. Syst. Evol. Microbiol.">
        <title>Complete genome sequence of Corynebacterium casei LMG S-19264T (=DSM 44701T), isolated from a smear-ripened cheese.</title>
        <authorList>
            <consortium name="US DOE Joint Genome Institute (JGI-PGF)"/>
            <person name="Walter F."/>
            <person name="Albersmeier A."/>
            <person name="Kalinowski J."/>
            <person name="Ruckert C."/>
        </authorList>
    </citation>
    <scope>NUCLEOTIDE SEQUENCE</scope>
    <source>
        <strain evidence="2">JCM 3172</strain>
    </source>
</reference>
<protein>
    <submittedName>
        <fullName evidence="2">Uncharacterized protein</fullName>
    </submittedName>
</protein>
<evidence type="ECO:0000256" key="1">
    <source>
        <dbReference type="SAM" id="MobiDB-lite"/>
    </source>
</evidence>
<feature type="compositionally biased region" description="Basic and acidic residues" evidence="1">
    <location>
        <begin position="25"/>
        <end position="36"/>
    </location>
</feature>
<reference evidence="2" key="2">
    <citation type="submission" date="2020-09" db="EMBL/GenBank/DDBJ databases">
        <authorList>
            <person name="Sun Q."/>
            <person name="Ohkuma M."/>
        </authorList>
    </citation>
    <scope>NUCLEOTIDE SEQUENCE</scope>
    <source>
        <strain evidence="2">JCM 3172</strain>
    </source>
</reference>
<accession>A0A918LM32</accession>
<dbReference type="Proteomes" id="UP000619486">
    <property type="component" value="Unassembled WGS sequence"/>
</dbReference>
<sequence>MAVRTLDDFWAVDEEQRTGSAAPADARRRDPGERPGSRGTVQSAGRPLRRAARALARLPQPTEHHAWSRLQVNGRQHGSADFTLSAPRTSQP</sequence>